<dbReference type="Proteomes" id="UP000249299">
    <property type="component" value="Unassembled WGS sequence"/>
</dbReference>
<proteinExistence type="predicted"/>
<dbReference type="EMBL" id="NPEV01000002">
    <property type="protein sequence ID" value="RAI29774.1"/>
    <property type="molecule type" value="Genomic_DNA"/>
</dbReference>
<keyword evidence="5" id="KW-1185">Reference proteome</keyword>
<feature type="coiled-coil region" evidence="1">
    <location>
        <begin position="61"/>
        <end position="88"/>
    </location>
</feature>
<accession>A0A327JW43</accession>
<keyword evidence="2" id="KW-0812">Transmembrane</keyword>
<evidence type="ECO:0000259" key="3">
    <source>
        <dbReference type="Pfam" id="PF19029"/>
    </source>
</evidence>
<organism evidence="4 5">
    <name type="scientific">Rhodobium orientis</name>
    <dbReference type="NCBI Taxonomy" id="34017"/>
    <lineage>
        <taxon>Bacteria</taxon>
        <taxon>Pseudomonadati</taxon>
        <taxon>Pseudomonadota</taxon>
        <taxon>Alphaproteobacteria</taxon>
        <taxon>Hyphomicrobiales</taxon>
        <taxon>Rhodobiaceae</taxon>
        <taxon>Rhodobium</taxon>
    </lineage>
</organism>
<feature type="domain" description="DUF883" evidence="3">
    <location>
        <begin position="86"/>
        <end position="108"/>
    </location>
</feature>
<keyword evidence="2" id="KW-1133">Transmembrane helix</keyword>
<dbReference type="Pfam" id="PF19029">
    <property type="entry name" value="DUF883_C"/>
    <property type="match status" value="1"/>
</dbReference>
<dbReference type="InterPro" id="IPR043605">
    <property type="entry name" value="DUF883_C"/>
</dbReference>
<dbReference type="AlphaFoldDB" id="A0A327JW43"/>
<gene>
    <name evidence="4" type="ORF">CH339_01795</name>
</gene>
<sequence>MATATPTGNGKTDGPSAAELDEQIRQLRTDITELAHTMRGMGDAKARDFKKRARGKAEEISAGAEDALTALTDQLEEIERQVGRKVRKNPFAALGIAAGVGFLVAMLARR</sequence>
<dbReference type="OrthoDB" id="8454349at2"/>
<feature type="transmembrane region" description="Helical" evidence="2">
    <location>
        <begin position="90"/>
        <end position="108"/>
    </location>
</feature>
<evidence type="ECO:0000256" key="1">
    <source>
        <dbReference type="SAM" id="Coils"/>
    </source>
</evidence>
<evidence type="ECO:0000313" key="4">
    <source>
        <dbReference type="EMBL" id="RAI29774.1"/>
    </source>
</evidence>
<comment type="caution">
    <text evidence="4">The sequence shown here is derived from an EMBL/GenBank/DDBJ whole genome shotgun (WGS) entry which is preliminary data.</text>
</comment>
<keyword evidence="1" id="KW-0175">Coiled coil</keyword>
<protein>
    <recommendedName>
        <fullName evidence="3">DUF883 domain-containing protein</fullName>
    </recommendedName>
</protein>
<evidence type="ECO:0000256" key="2">
    <source>
        <dbReference type="SAM" id="Phobius"/>
    </source>
</evidence>
<dbReference type="RefSeq" id="WP_111432564.1">
    <property type="nucleotide sequence ID" value="NZ_JACIGG010000006.1"/>
</dbReference>
<keyword evidence="2" id="KW-0472">Membrane</keyword>
<evidence type="ECO:0000313" key="5">
    <source>
        <dbReference type="Proteomes" id="UP000249299"/>
    </source>
</evidence>
<name>A0A327JW43_9HYPH</name>
<reference evidence="4 5" key="1">
    <citation type="submission" date="2017-07" db="EMBL/GenBank/DDBJ databases">
        <title>Draft Genome Sequences of Select Purple Nonsulfur Bacteria.</title>
        <authorList>
            <person name="Lasarre B."/>
            <person name="Mckinlay J.B."/>
        </authorList>
    </citation>
    <scope>NUCLEOTIDE SEQUENCE [LARGE SCALE GENOMIC DNA]</scope>
    <source>
        <strain evidence="4 5">DSM 11290</strain>
    </source>
</reference>